<comment type="caution">
    <text evidence="1">The sequence shown here is derived from an EMBL/GenBank/DDBJ whole genome shotgun (WGS) entry which is preliminary data.</text>
</comment>
<dbReference type="AlphaFoldDB" id="A0A1C0Y8M9"/>
<dbReference type="STRING" id="33978.A6M13_04390"/>
<reference evidence="1 2" key="1">
    <citation type="submission" date="2016-07" db="EMBL/GenBank/DDBJ databases">
        <title>Caryophanon tenue genome sequencing.</title>
        <authorList>
            <person name="Verma A."/>
            <person name="Pal Y."/>
            <person name="Krishnamurthi S."/>
        </authorList>
    </citation>
    <scope>NUCLEOTIDE SEQUENCE [LARGE SCALE GENOMIC DNA]</scope>
    <source>
        <strain evidence="1 2">DSM 14152</strain>
    </source>
</reference>
<dbReference type="Proteomes" id="UP000093199">
    <property type="component" value="Unassembled WGS sequence"/>
</dbReference>
<proteinExistence type="predicted"/>
<name>A0A1C0Y8M9_9BACL</name>
<evidence type="ECO:0000313" key="2">
    <source>
        <dbReference type="Proteomes" id="UP000093199"/>
    </source>
</evidence>
<dbReference type="RefSeq" id="WP_066546768.1">
    <property type="nucleotide sequence ID" value="NZ_MASJ01000034.1"/>
</dbReference>
<accession>A0A1C0Y8M9</accession>
<evidence type="ECO:0000313" key="1">
    <source>
        <dbReference type="EMBL" id="OCS83528.1"/>
    </source>
</evidence>
<dbReference type="OrthoDB" id="9975786at2"/>
<keyword evidence="2" id="KW-1185">Reference proteome</keyword>
<organism evidence="1 2">
    <name type="scientific">Caryophanon tenue</name>
    <dbReference type="NCBI Taxonomy" id="33978"/>
    <lineage>
        <taxon>Bacteria</taxon>
        <taxon>Bacillati</taxon>
        <taxon>Bacillota</taxon>
        <taxon>Bacilli</taxon>
        <taxon>Bacillales</taxon>
        <taxon>Caryophanaceae</taxon>
        <taxon>Caryophanon</taxon>
    </lineage>
</organism>
<dbReference type="EMBL" id="MASJ01000034">
    <property type="protein sequence ID" value="OCS83528.1"/>
    <property type="molecule type" value="Genomic_DNA"/>
</dbReference>
<protein>
    <submittedName>
        <fullName evidence="1">Uncharacterized protein</fullName>
    </submittedName>
</protein>
<gene>
    <name evidence="1" type="ORF">A6M13_04390</name>
</gene>
<sequence length="90" mass="10526">MTTLTLQELLIAKEDVAQLQQYFAQQYILIDATSTHYVLVERPVSLYKRYRFVALHDHTKQQQLLIQQWVGVAITANDNEHVLVFRQALV</sequence>